<dbReference type="OrthoDB" id="3473053at2"/>
<feature type="region of interest" description="Disordered" evidence="1">
    <location>
        <begin position="180"/>
        <end position="213"/>
    </location>
</feature>
<feature type="region of interest" description="Disordered" evidence="1">
    <location>
        <begin position="1"/>
        <end position="40"/>
    </location>
</feature>
<reference evidence="3 4" key="1">
    <citation type="submission" date="2018-08" db="EMBL/GenBank/DDBJ databases">
        <title>Sequencing the genomes of 1000 actinobacteria strains.</title>
        <authorList>
            <person name="Klenk H.-P."/>
        </authorList>
    </citation>
    <scope>NUCLEOTIDE SEQUENCE [LARGE SCALE GENOMIC DNA]</scope>
    <source>
        <strain evidence="3 4">DSM 43927</strain>
    </source>
</reference>
<name>A0A3D9SPS0_9ACTN</name>
<feature type="transmembrane region" description="Helical" evidence="2">
    <location>
        <begin position="86"/>
        <end position="104"/>
    </location>
</feature>
<feature type="compositionally biased region" description="Low complexity" evidence="1">
    <location>
        <begin position="432"/>
        <end position="446"/>
    </location>
</feature>
<feature type="region of interest" description="Disordered" evidence="1">
    <location>
        <begin position="244"/>
        <end position="452"/>
    </location>
</feature>
<comment type="caution">
    <text evidence="3">The sequence shown here is derived from an EMBL/GenBank/DDBJ whole genome shotgun (WGS) entry which is preliminary data.</text>
</comment>
<protein>
    <submittedName>
        <fullName evidence="3">Uncharacterized protein DUF2637</fullName>
    </submittedName>
</protein>
<feature type="transmembrane region" description="Helical" evidence="2">
    <location>
        <begin position="116"/>
        <end position="135"/>
    </location>
</feature>
<organism evidence="3 4">
    <name type="scientific">Thermomonospora umbrina</name>
    <dbReference type="NCBI Taxonomy" id="111806"/>
    <lineage>
        <taxon>Bacteria</taxon>
        <taxon>Bacillati</taxon>
        <taxon>Actinomycetota</taxon>
        <taxon>Actinomycetes</taxon>
        <taxon>Streptosporangiales</taxon>
        <taxon>Thermomonosporaceae</taxon>
        <taxon>Thermomonospora</taxon>
    </lineage>
</organism>
<feature type="transmembrane region" description="Helical" evidence="2">
    <location>
        <begin position="147"/>
        <end position="166"/>
    </location>
</feature>
<feature type="transmembrane region" description="Helical" evidence="2">
    <location>
        <begin position="45"/>
        <end position="66"/>
    </location>
</feature>
<proteinExistence type="predicted"/>
<evidence type="ECO:0000313" key="4">
    <source>
        <dbReference type="Proteomes" id="UP000256661"/>
    </source>
</evidence>
<sequence>MAPDDSSAAPSVDGAGPHAGPQADHHADHEAGPPPRRPTRTQRRLMAVSAGLGVAVLAGGTFVLTYDDLRELALAGGTAEHWAPAYPVMLDALITVTIVSLIAARHARWWSRWLRWALLLVVVAGAAAASVQRAVEGYEPLPDEQLKAGVAIAPYVTLVLSVWLWLAMFRQLQRVPAGGATPVPPPRAALEDRPAPPPEAAEAPPLALPVGGAEEPWLFDDDEFDASGPVESSEPGVVVIVSPPPEVRPEPIAAQESSPTRHPLPEPMVDLPTAKPRPEQIADLDEPSEPWEPVADVPEPFAEPLNDFHEAPLDALPEPVGEGDVDDDPTPPGAYPTLLPTDVELVRGRARPEVRPAATTRPDLVMPDGLLLGDQPLDEDEHDEPAAVVDRAEDPDVGDDAPPGPRLRHLRRSPSDGPVPFLDDLLADGDPGDSALPPPSGSLRSSPLPPQE</sequence>
<keyword evidence="2" id="KW-0812">Transmembrane</keyword>
<dbReference type="InterPro" id="IPR021235">
    <property type="entry name" value="DUF2637"/>
</dbReference>
<keyword evidence="2" id="KW-0472">Membrane</keyword>
<keyword evidence="4" id="KW-1185">Reference proteome</keyword>
<dbReference type="Proteomes" id="UP000256661">
    <property type="component" value="Unassembled WGS sequence"/>
</dbReference>
<accession>A0A3D9SPS0</accession>
<evidence type="ECO:0000256" key="2">
    <source>
        <dbReference type="SAM" id="Phobius"/>
    </source>
</evidence>
<dbReference type="AlphaFoldDB" id="A0A3D9SPS0"/>
<keyword evidence="2" id="KW-1133">Transmembrane helix</keyword>
<feature type="compositionally biased region" description="Basic and acidic residues" evidence="1">
    <location>
        <begin position="344"/>
        <end position="354"/>
    </location>
</feature>
<gene>
    <name evidence="3" type="ORF">DFJ69_1897</name>
</gene>
<dbReference type="RefSeq" id="WP_116022100.1">
    <property type="nucleotide sequence ID" value="NZ_QTTT01000001.1"/>
</dbReference>
<feature type="compositionally biased region" description="Low complexity" evidence="1">
    <location>
        <begin position="200"/>
        <end position="209"/>
    </location>
</feature>
<evidence type="ECO:0000313" key="3">
    <source>
        <dbReference type="EMBL" id="REE96460.1"/>
    </source>
</evidence>
<dbReference type="Pfam" id="PF10935">
    <property type="entry name" value="DUF2637"/>
    <property type="match status" value="1"/>
</dbReference>
<evidence type="ECO:0000256" key="1">
    <source>
        <dbReference type="SAM" id="MobiDB-lite"/>
    </source>
</evidence>
<dbReference type="EMBL" id="QTTT01000001">
    <property type="protein sequence ID" value="REE96460.1"/>
    <property type="molecule type" value="Genomic_DNA"/>
</dbReference>